<dbReference type="RefSeq" id="WP_380899867.1">
    <property type="nucleotide sequence ID" value="NZ_JBHUEG010000002.1"/>
</dbReference>
<dbReference type="Proteomes" id="UP001597545">
    <property type="component" value="Unassembled WGS sequence"/>
</dbReference>
<reference evidence="2" key="1">
    <citation type="journal article" date="2019" name="Int. J. Syst. Evol. Microbiol.">
        <title>The Global Catalogue of Microorganisms (GCM) 10K type strain sequencing project: providing services to taxonomists for standard genome sequencing and annotation.</title>
        <authorList>
            <consortium name="The Broad Institute Genomics Platform"/>
            <consortium name="The Broad Institute Genome Sequencing Center for Infectious Disease"/>
            <person name="Wu L."/>
            <person name="Ma J."/>
        </authorList>
    </citation>
    <scope>NUCLEOTIDE SEQUENCE [LARGE SCALE GENOMIC DNA]</scope>
    <source>
        <strain evidence="2">KCTC 42662</strain>
    </source>
</reference>
<comment type="caution">
    <text evidence="1">The sequence shown here is derived from an EMBL/GenBank/DDBJ whole genome shotgun (WGS) entry which is preliminary data.</text>
</comment>
<protein>
    <submittedName>
        <fullName evidence="1">Uncharacterized protein</fullName>
    </submittedName>
</protein>
<evidence type="ECO:0000313" key="1">
    <source>
        <dbReference type="EMBL" id="MFD2546255.1"/>
    </source>
</evidence>
<keyword evidence="2" id="KW-1185">Reference proteome</keyword>
<sequence length="138" mass="15351">MIQAPNGTRSKTNSGKASQAILKSLHEVSAINPIFVPMTTQQHNMIIGDFEKYMHHVLLQKRPFTLETFVSFATSLTNFYSGSQLIDTAERKDTALILSKSFNKGMGNRITDADLDQLSELIISDPTLDYSILNPIFG</sequence>
<accession>A0ABW5KDB1</accession>
<name>A0ABW5KDB1_9SPHI</name>
<organism evidence="1 2">
    <name type="scientific">Sphingobacterium suaedae</name>
    <dbReference type="NCBI Taxonomy" id="1686402"/>
    <lineage>
        <taxon>Bacteria</taxon>
        <taxon>Pseudomonadati</taxon>
        <taxon>Bacteroidota</taxon>
        <taxon>Sphingobacteriia</taxon>
        <taxon>Sphingobacteriales</taxon>
        <taxon>Sphingobacteriaceae</taxon>
        <taxon>Sphingobacterium</taxon>
    </lineage>
</organism>
<proteinExistence type="predicted"/>
<evidence type="ECO:0000313" key="2">
    <source>
        <dbReference type="Proteomes" id="UP001597545"/>
    </source>
</evidence>
<dbReference type="EMBL" id="JBHULR010000001">
    <property type="protein sequence ID" value="MFD2546255.1"/>
    <property type="molecule type" value="Genomic_DNA"/>
</dbReference>
<gene>
    <name evidence="1" type="ORF">ACFSR5_01210</name>
</gene>